<proteinExistence type="inferred from homology"/>
<dbReference type="NCBIfam" id="NF002342">
    <property type="entry name" value="PRK01305.1-3"/>
    <property type="match status" value="1"/>
</dbReference>
<evidence type="ECO:0000256" key="4">
    <source>
        <dbReference type="HAMAP-Rule" id="MF_00689"/>
    </source>
</evidence>
<dbReference type="NCBIfam" id="NF002343">
    <property type="entry name" value="PRK01305.1-4"/>
    <property type="match status" value="1"/>
</dbReference>
<evidence type="ECO:0000259" key="6">
    <source>
        <dbReference type="Pfam" id="PF04376"/>
    </source>
</evidence>
<evidence type="ECO:0000256" key="2">
    <source>
        <dbReference type="ARBA" id="ARBA00022679"/>
    </source>
</evidence>
<evidence type="ECO:0000256" key="3">
    <source>
        <dbReference type="ARBA" id="ARBA00023315"/>
    </source>
</evidence>
<comment type="function">
    <text evidence="4">Functions in the N-end rule pathway of protein degradation where it conjugates Leu from its aminoacyl-tRNA to the N-termini of proteins containing an N-terminal aspartate or glutamate.</text>
</comment>
<dbReference type="EC" id="2.3.2.29" evidence="4"/>
<evidence type="ECO:0000256" key="5">
    <source>
        <dbReference type="SAM" id="MobiDB-lite"/>
    </source>
</evidence>
<dbReference type="STRING" id="874156.GCA_001021555_01115"/>
<dbReference type="OrthoDB" id="9782022at2"/>
<sequence>MTAPVRFPRFFVTSPAPCPYLAGKTERKVFTELKGPHAEQLNDALGRIGFRRSQTVAYRPSCVDCRACVSVRVAAMDYRPSSSQKRILKRNSDLVTAECRPWATTEQFDLLQRYLEHRHPGGGMAAMDEIDFADMVEHTSVSSFVVEYREPSDNGTQGRLVAACLMDRQADGLSMIYSFYDPEHEDRNGLGTYVILDHIRRAADLGLPYVYLGYWVEGSDRMQYKVRFRPLELLGPDGWHRLSDAEQRDLIERVTSGGGERAPAPDGGSKDNTPGLQREYKLA</sequence>
<dbReference type="Pfam" id="PF04376">
    <property type="entry name" value="ATE_N"/>
    <property type="match status" value="1"/>
</dbReference>
<dbReference type="InterPro" id="IPR030700">
    <property type="entry name" value="N-end_Aminoacyl_Trfase"/>
</dbReference>
<dbReference type="PANTHER" id="PTHR21367:SF1">
    <property type="entry name" value="ARGINYL-TRNA--PROTEIN TRANSFERASE 1"/>
    <property type="match status" value="1"/>
</dbReference>
<dbReference type="InterPro" id="IPR007472">
    <property type="entry name" value="N-end_Aminoacyl_Trfase_C"/>
</dbReference>
<comment type="catalytic activity">
    <reaction evidence="4">
        <text>N-terminal L-glutamyl-[protein] + L-leucyl-tRNA(Leu) = N-terminal L-leucyl-L-glutamyl-[protein] + tRNA(Leu) + H(+)</text>
        <dbReference type="Rhea" id="RHEA:50412"/>
        <dbReference type="Rhea" id="RHEA-COMP:9613"/>
        <dbReference type="Rhea" id="RHEA-COMP:9622"/>
        <dbReference type="Rhea" id="RHEA-COMP:12664"/>
        <dbReference type="Rhea" id="RHEA-COMP:12668"/>
        <dbReference type="ChEBI" id="CHEBI:15378"/>
        <dbReference type="ChEBI" id="CHEBI:64721"/>
        <dbReference type="ChEBI" id="CHEBI:78442"/>
        <dbReference type="ChEBI" id="CHEBI:78494"/>
        <dbReference type="ChEBI" id="CHEBI:133041"/>
        <dbReference type="EC" id="2.3.2.29"/>
    </reaction>
</comment>
<dbReference type="RefSeq" id="WP_047092096.1">
    <property type="nucleotide sequence ID" value="NZ_LBHU01000001.1"/>
</dbReference>
<keyword evidence="9" id="KW-1185">Reference proteome</keyword>
<protein>
    <recommendedName>
        <fullName evidence="4">Aspartate/glutamate leucyltransferase</fullName>
        <ecNumber evidence="4">2.3.2.29</ecNumber>
    </recommendedName>
</protein>
<comment type="catalytic activity">
    <reaction evidence="4">
        <text>N-terminal L-aspartyl-[protein] + L-leucyl-tRNA(Leu) = N-terminal L-leucyl-L-aspartyl-[protein] + tRNA(Leu) + H(+)</text>
        <dbReference type="Rhea" id="RHEA:50420"/>
        <dbReference type="Rhea" id="RHEA-COMP:9613"/>
        <dbReference type="Rhea" id="RHEA-COMP:9622"/>
        <dbReference type="Rhea" id="RHEA-COMP:12669"/>
        <dbReference type="Rhea" id="RHEA-COMP:12674"/>
        <dbReference type="ChEBI" id="CHEBI:15378"/>
        <dbReference type="ChEBI" id="CHEBI:64720"/>
        <dbReference type="ChEBI" id="CHEBI:78442"/>
        <dbReference type="ChEBI" id="CHEBI:78494"/>
        <dbReference type="ChEBI" id="CHEBI:133042"/>
        <dbReference type="EC" id="2.3.2.29"/>
    </reaction>
</comment>
<feature type="domain" description="N-end aminoacyl transferase N-terminal" evidence="6">
    <location>
        <begin position="17"/>
        <end position="86"/>
    </location>
</feature>
<evidence type="ECO:0000313" key="8">
    <source>
        <dbReference type="EMBL" id="KLI64236.1"/>
    </source>
</evidence>
<dbReference type="GO" id="GO:0071596">
    <property type="term" value="P:ubiquitin-dependent protein catabolic process via the N-end rule pathway"/>
    <property type="evidence" value="ECO:0007669"/>
    <property type="project" value="InterPro"/>
</dbReference>
<dbReference type="InterPro" id="IPR017138">
    <property type="entry name" value="Asp_Glu_LeuTrfase"/>
</dbReference>
<comment type="caution">
    <text evidence="8">The sequence shown here is derived from an EMBL/GenBank/DDBJ whole genome shotgun (WGS) entry which is preliminary data.</text>
</comment>
<dbReference type="InterPro" id="IPR016181">
    <property type="entry name" value="Acyl_CoA_acyltransferase"/>
</dbReference>
<evidence type="ECO:0000256" key="1">
    <source>
        <dbReference type="ARBA" id="ARBA00022490"/>
    </source>
</evidence>
<dbReference type="NCBIfam" id="NF002346">
    <property type="entry name" value="PRK01305.2-3"/>
    <property type="match status" value="1"/>
</dbReference>
<evidence type="ECO:0000259" key="7">
    <source>
        <dbReference type="Pfam" id="PF04377"/>
    </source>
</evidence>
<dbReference type="GO" id="GO:0004057">
    <property type="term" value="F:arginyl-tRNA--protein transferase activity"/>
    <property type="evidence" value="ECO:0007669"/>
    <property type="project" value="InterPro"/>
</dbReference>
<reference evidence="8 9" key="1">
    <citation type="submission" date="2015-04" db="EMBL/GenBank/DDBJ databases">
        <title>The draft genome sequence of Erythrobacter marinus HWDM-33.</title>
        <authorList>
            <person name="Zhuang L."/>
            <person name="Liu Y."/>
            <person name="Shao Z."/>
        </authorList>
    </citation>
    <scope>NUCLEOTIDE SEQUENCE [LARGE SCALE GENOMIC DNA]</scope>
    <source>
        <strain evidence="8 9">HWDM-33</strain>
    </source>
</reference>
<dbReference type="PATRIC" id="fig|874156.12.peg.178"/>
<keyword evidence="3 4" id="KW-0012">Acyltransferase</keyword>
<dbReference type="GO" id="GO:0008914">
    <property type="term" value="F:leucyl-tRNA--protein transferase activity"/>
    <property type="evidence" value="ECO:0007669"/>
    <property type="project" value="UniProtKB-UniRule"/>
</dbReference>
<dbReference type="InterPro" id="IPR007471">
    <property type="entry name" value="N-end_Aminoacyl_Trfase_N"/>
</dbReference>
<keyword evidence="2 4" id="KW-0808">Transferase</keyword>
<dbReference type="GO" id="GO:0005737">
    <property type="term" value="C:cytoplasm"/>
    <property type="evidence" value="ECO:0007669"/>
    <property type="project" value="UniProtKB-SubCell"/>
</dbReference>
<comment type="similarity">
    <text evidence="4">Belongs to the R-transferase family. Bpt subfamily.</text>
</comment>
<dbReference type="PANTHER" id="PTHR21367">
    <property type="entry name" value="ARGININE-TRNA-PROTEIN TRANSFERASE 1"/>
    <property type="match status" value="1"/>
</dbReference>
<dbReference type="AlphaFoldDB" id="A0A0H0XQD6"/>
<name>A0A0H0XQD6_9SPHN</name>
<dbReference type="PIRSF" id="PIRSF037208">
    <property type="entry name" value="ATE_pro_prd"/>
    <property type="match status" value="1"/>
</dbReference>
<feature type="region of interest" description="Disordered" evidence="5">
    <location>
        <begin position="253"/>
        <end position="283"/>
    </location>
</feature>
<dbReference type="EMBL" id="LBHU01000001">
    <property type="protein sequence ID" value="KLI64236.1"/>
    <property type="molecule type" value="Genomic_DNA"/>
</dbReference>
<organism evidence="8 9">
    <name type="scientific">Aurantiacibacter marinus</name>
    <dbReference type="NCBI Taxonomy" id="874156"/>
    <lineage>
        <taxon>Bacteria</taxon>
        <taxon>Pseudomonadati</taxon>
        <taxon>Pseudomonadota</taxon>
        <taxon>Alphaproteobacteria</taxon>
        <taxon>Sphingomonadales</taxon>
        <taxon>Erythrobacteraceae</taxon>
        <taxon>Aurantiacibacter</taxon>
    </lineage>
</organism>
<dbReference type="SUPFAM" id="SSF55729">
    <property type="entry name" value="Acyl-CoA N-acyltransferases (Nat)"/>
    <property type="match status" value="1"/>
</dbReference>
<feature type="domain" description="N-end rule aminoacyl transferase C-terminal" evidence="7">
    <location>
        <begin position="106"/>
        <end position="234"/>
    </location>
</feature>
<dbReference type="Pfam" id="PF04377">
    <property type="entry name" value="ATE_C"/>
    <property type="match status" value="1"/>
</dbReference>
<dbReference type="Proteomes" id="UP000053455">
    <property type="component" value="Unassembled WGS sequence"/>
</dbReference>
<accession>A0A0H0XQD6</accession>
<gene>
    <name evidence="4" type="primary">bpt</name>
    <name evidence="8" type="ORF">AAV99_00845</name>
</gene>
<comment type="subcellular location">
    <subcellularLocation>
        <location evidence="4">Cytoplasm</location>
    </subcellularLocation>
</comment>
<keyword evidence="1 4" id="KW-0963">Cytoplasm</keyword>
<dbReference type="HAMAP" id="MF_00689">
    <property type="entry name" value="Bpt"/>
    <property type="match status" value="1"/>
</dbReference>
<evidence type="ECO:0000313" key="9">
    <source>
        <dbReference type="Proteomes" id="UP000053455"/>
    </source>
</evidence>